<protein>
    <submittedName>
        <fullName evidence="1">Uncharacterized protein</fullName>
    </submittedName>
</protein>
<name>A0A8H7URI7_9FUNG</name>
<gene>
    <name evidence="1" type="ORF">INT47_011147</name>
</gene>
<accession>A0A8H7URI7</accession>
<organism evidence="1 2">
    <name type="scientific">Mucor saturninus</name>
    <dbReference type="NCBI Taxonomy" id="64648"/>
    <lineage>
        <taxon>Eukaryota</taxon>
        <taxon>Fungi</taxon>
        <taxon>Fungi incertae sedis</taxon>
        <taxon>Mucoromycota</taxon>
        <taxon>Mucoromycotina</taxon>
        <taxon>Mucoromycetes</taxon>
        <taxon>Mucorales</taxon>
        <taxon>Mucorineae</taxon>
        <taxon>Mucoraceae</taxon>
        <taxon>Mucor</taxon>
    </lineage>
</organism>
<reference evidence="1" key="1">
    <citation type="submission" date="2020-12" db="EMBL/GenBank/DDBJ databases">
        <title>Metabolic potential, ecology and presence of endohyphal bacteria is reflected in genomic diversity of Mucoromycotina.</title>
        <authorList>
            <person name="Muszewska A."/>
            <person name="Okrasinska A."/>
            <person name="Steczkiewicz K."/>
            <person name="Drgas O."/>
            <person name="Orlowska M."/>
            <person name="Perlinska-Lenart U."/>
            <person name="Aleksandrzak-Piekarczyk T."/>
            <person name="Szatraj K."/>
            <person name="Zielenkiewicz U."/>
            <person name="Pilsyk S."/>
            <person name="Malc E."/>
            <person name="Mieczkowski P."/>
            <person name="Kruszewska J.S."/>
            <person name="Biernat P."/>
            <person name="Pawlowska J."/>
        </authorList>
    </citation>
    <scope>NUCLEOTIDE SEQUENCE</scope>
    <source>
        <strain evidence="1">WA0000017839</strain>
    </source>
</reference>
<evidence type="ECO:0000313" key="1">
    <source>
        <dbReference type="EMBL" id="KAG2192905.1"/>
    </source>
</evidence>
<comment type="caution">
    <text evidence="1">The sequence shown here is derived from an EMBL/GenBank/DDBJ whole genome shotgun (WGS) entry which is preliminary data.</text>
</comment>
<dbReference type="OrthoDB" id="2247009at2759"/>
<evidence type="ECO:0000313" key="2">
    <source>
        <dbReference type="Proteomes" id="UP000603453"/>
    </source>
</evidence>
<dbReference type="AlphaFoldDB" id="A0A8H7URI7"/>
<sequence>MIEKDDHQFATFQKHTNCPPLLSQIPQGPGNSITVSGVRPGNFRWFLHADREACESRPTVPKIVPTRLLLRPALWRRFWSLNMSSKAFTPWQRLIQECVGYRAKLHRWSPAKYPCASCPICDMFEHELDVWSGLVTLCDMKQKPHSAETLVLLGSAFSTLWKYHWRCVIEGDLWNSHAAINTF</sequence>
<keyword evidence="2" id="KW-1185">Reference proteome</keyword>
<dbReference type="Proteomes" id="UP000603453">
    <property type="component" value="Unassembled WGS sequence"/>
</dbReference>
<dbReference type="EMBL" id="JAEPRD010000261">
    <property type="protein sequence ID" value="KAG2192905.1"/>
    <property type="molecule type" value="Genomic_DNA"/>
</dbReference>
<proteinExistence type="predicted"/>